<dbReference type="EMBL" id="JAGGLD010000009">
    <property type="protein sequence ID" value="MBP2002555.1"/>
    <property type="molecule type" value="Genomic_DNA"/>
</dbReference>
<dbReference type="Proteomes" id="UP001519288">
    <property type="component" value="Unassembled WGS sequence"/>
</dbReference>
<keyword evidence="1" id="KW-1133">Transmembrane helix</keyword>
<evidence type="ECO:0000313" key="3">
    <source>
        <dbReference type="Proteomes" id="UP001519288"/>
    </source>
</evidence>
<keyword evidence="1" id="KW-0812">Transmembrane</keyword>
<name>A0ABS4JN41_9BACL</name>
<evidence type="ECO:0000256" key="1">
    <source>
        <dbReference type="SAM" id="Phobius"/>
    </source>
</evidence>
<accession>A0ABS4JN41</accession>
<keyword evidence="3" id="KW-1185">Reference proteome</keyword>
<dbReference type="InterPro" id="IPR009708">
    <property type="entry name" value="Phage_A118_holin/antiholin"/>
</dbReference>
<proteinExistence type="predicted"/>
<evidence type="ECO:0000313" key="2">
    <source>
        <dbReference type="EMBL" id="MBP2002555.1"/>
    </source>
</evidence>
<organism evidence="2 3">
    <name type="scientific">Paenibacillus shirakamiensis</name>
    <dbReference type="NCBI Taxonomy" id="1265935"/>
    <lineage>
        <taxon>Bacteria</taxon>
        <taxon>Bacillati</taxon>
        <taxon>Bacillota</taxon>
        <taxon>Bacilli</taxon>
        <taxon>Bacillales</taxon>
        <taxon>Paenibacillaceae</taxon>
        <taxon>Paenibacillus</taxon>
    </lineage>
</organism>
<sequence>MKQTLSVKKKFLPLTGVIIGLIVGAAASPFTDLALTLRLWSGALAGLSATGLFELAFKPSLRRTK</sequence>
<keyword evidence="1" id="KW-0472">Membrane</keyword>
<dbReference type="Pfam" id="PF06946">
    <property type="entry name" value="Phage_holin_5_1"/>
    <property type="match status" value="1"/>
</dbReference>
<reference evidence="2 3" key="1">
    <citation type="submission" date="2021-03" db="EMBL/GenBank/DDBJ databases">
        <title>Genomic Encyclopedia of Type Strains, Phase IV (KMG-IV): sequencing the most valuable type-strain genomes for metagenomic binning, comparative biology and taxonomic classification.</title>
        <authorList>
            <person name="Goeker M."/>
        </authorList>
    </citation>
    <scope>NUCLEOTIDE SEQUENCE [LARGE SCALE GENOMIC DNA]</scope>
    <source>
        <strain evidence="2 3">DSM 26806</strain>
    </source>
</reference>
<comment type="caution">
    <text evidence="2">The sequence shown here is derived from an EMBL/GenBank/DDBJ whole genome shotgun (WGS) entry which is preliminary data.</text>
</comment>
<protein>
    <recommendedName>
        <fullName evidence="4">Holin</fullName>
    </recommendedName>
</protein>
<gene>
    <name evidence="2" type="ORF">J2Z69_003641</name>
</gene>
<evidence type="ECO:0008006" key="4">
    <source>
        <dbReference type="Google" id="ProtNLM"/>
    </source>
</evidence>
<feature type="transmembrane region" description="Helical" evidence="1">
    <location>
        <begin position="37"/>
        <end position="57"/>
    </location>
</feature>